<dbReference type="Proteomes" id="UP000485058">
    <property type="component" value="Unassembled WGS sequence"/>
</dbReference>
<evidence type="ECO:0000313" key="1">
    <source>
        <dbReference type="EMBL" id="GFH20943.1"/>
    </source>
</evidence>
<accession>A0A699ZE86</accession>
<keyword evidence="2" id="KW-1185">Reference proteome</keyword>
<name>A0A699ZE86_HAELA</name>
<evidence type="ECO:0000313" key="2">
    <source>
        <dbReference type="Proteomes" id="UP000485058"/>
    </source>
</evidence>
<gene>
    <name evidence="1" type="ORF">HaLaN_18152</name>
</gene>
<dbReference type="AlphaFoldDB" id="A0A699ZE86"/>
<organism evidence="1 2">
    <name type="scientific">Haematococcus lacustris</name>
    <name type="common">Green alga</name>
    <name type="synonym">Haematococcus pluvialis</name>
    <dbReference type="NCBI Taxonomy" id="44745"/>
    <lineage>
        <taxon>Eukaryota</taxon>
        <taxon>Viridiplantae</taxon>
        <taxon>Chlorophyta</taxon>
        <taxon>core chlorophytes</taxon>
        <taxon>Chlorophyceae</taxon>
        <taxon>CS clade</taxon>
        <taxon>Chlamydomonadales</taxon>
        <taxon>Haematococcaceae</taxon>
        <taxon>Haematococcus</taxon>
    </lineage>
</organism>
<sequence length="200" mass="22048">FTGYLRARVILSSARTFLPYHKPNSRLRYHIISESQAESKADSIGPTADDGSNRAWWVALLTSPRVQCVSVLVANYHTLLRFLILHPEWALGRSLLTRLQKFRTLAGVHLLHDMMQPLEKLSMILQSDALEPHMLASECWCMGCQRVGCLWPARAARAGQTLSWSQSNFVQAIAADGANVCALSSVDALSPGHAPCAIVP</sequence>
<feature type="non-terminal residue" evidence="1">
    <location>
        <position position="1"/>
    </location>
</feature>
<comment type="caution">
    <text evidence="1">The sequence shown here is derived from an EMBL/GenBank/DDBJ whole genome shotgun (WGS) entry which is preliminary data.</text>
</comment>
<dbReference type="EMBL" id="BLLF01001730">
    <property type="protein sequence ID" value="GFH20943.1"/>
    <property type="molecule type" value="Genomic_DNA"/>
</dbReference>
<reference evidence="1 2" key="1">
    <citation type="submission" date="2020-02" db="EMBL/GenBank/DDBJ databases">
        <title>Draft genome sequence of Haematococcus lacustris strain NIES-144.</title>
        <authorList>
            <person name="Morimoto D."/>
            <person name="Nakagawa S."/>
            <person name="Yoshida T."/>
            <person name="Sawayama S."/>
        </authorList>
    </citation>
    <scope>NUCLEOTIDE SEQUENCE [LARGE SCALE GENOMIC DNA]</scope>
    <source>
        <strain evidence="1 2">NIES-144</strain>
    </source>
</reference>
<protein>
    <submittedName>
        <fullName evidence="1">Uncharacterized protein</fullName>
    </submittedName>
</protein>
<proteinExistence type="predicted"/>